<reference evidence="1" key="1">
    <citation type="submission" date="2021-09" db="EMBL/GenBank/DDBJ databases">
        <authorList>
            <consortium name="Pathogen Informatics"/>
        </authorList>
    </citation>
    <scope>NUCLEOTIDE SEQUENCE</scope>
</reference>
<organism evidence="1 2">
    <name type="scientific">Cercopithifilaria johnstoni</name>
    <dbReference type="NCBI Taxonomy" id="2874296"/>
    <lineage>
        <taxon>Eukaryota</taxon>
        <taxon>Metazoa</taxon>
        <taxon>Ecdysozoa</taxon>
        <taxon>Nematoda</taxon>
        <taxon>Chromadorea</taxon>
        <taxon>Rhabditida</taxon>
        <taxon>Spirurina</taxon>
        <taxon>Spiruromorpha</taxon>
        <taxon>Filarioidea</taxon>
        <taxon>Onchocercidae</taxon>
        <taxon>Cercopithifilaria</taxon>
    </lineage>
</organism>
<evidence type="ECO:0000313" key="2">
    <source>
        <dbReference type="Proteomes" id="UP000746747"/>
    </source>
</evidence>
<proteinExistence type="predicted"/>
<keyword evidence="2" id="KW-1185">Reference proteome</keyword>
<gene>
    <name evidence="1" type="ORF">CJOHNSTONI_LOCUS1058</name>
</gene>
<dbReference type="OrthoDB" id="10515343at2759"/>
<dbReference type="EMBL" id="CAKAEH010000311">
    <property type="protein sequence ID" value="CAG9530571.1"/>
    <property type="molecule type" value="Genomic_DNA"/>
</dbReference>
<evidence type="ECO:0000313" key="1">
    <source>
        <dbReference type="EMBL" id="CAG9530571.1"/>
    </source>
</evidence>
<dbReference type="Proteomes" id="UP000746747">
    <property type="component" value="Unassembled WGS sequence"/>
</dbReference>
<dbReference type="AlphaFoldDB" id="A0A8J2LZT7"/>
<name>A0A8J2LZT7_9BILA</name>
<comment type="caution">
    <text evidence="1">The sequence shown here is derived from an EMBL/GenBank/DDBJ whole genome shotgun (WGS) entry which is preliminary data.</text>
</comment>
<sequence length="124" mass="13406">MGFQKHLNPNLPDPSIQPSLLHSVVPSSVAPPINVAVPVVSCWSSSLSLFRNLLVVSGAGPNVTYRYVHFCITDNDFIPIRSIRGVPVVLTGIIILRTYELSSPISSREYQGSLTSAGLNFMPA</sequence>
<accession>A0A8J2LZT7</accession>
<protein>
    <submittedName>
        <fullName evidence="1">Uncharacterized protein</fullName>
    </submittedName>
</protein>